<name>A0A844Y6U1_9SPHN</name>
<dbReference type="OrthoDB" id="9767435at2"/>
<evidence type="ECO:0000259" key="16">
    <source>
        <dbReference type="Pfam" id="PF13581"/>
    </source>
</evidence>
<keyword evidence="9" id="KW-0067">ATP-binding</keyword>
<evidence type="ECO:0000259" key="15">
    <source>
        <dbReference type="Pfam" id="PF13493"/>
    </source>
</evidence>
<dbReference type="InterPro" id="IPR025201">
    <property type="entry name" value="KdpD_TM"/>
</dbReference>
<reference evidence="17 18" key="1">
    <citation type="submission" date="2019-12" db="EMBL/GenBank/DDBJ databases">
        <title>Genomic-based taxomic classification of the family Erythrobacteraceae.</title>
        <authorList>
            <person name="Xu L."/>
        </authorList>
    </citation>
    <scope>NUCLEOTIDE SEQUENCE [LARGE SCALE GENOMIC DNA]</scope>
    <source>
        <strain evidence="17 18">JCM 17468</strain>
    </source>
</reference>
<feature type="transmembrane region" description="Helical" evidence="13">
    <location>
        <begin position="20"/>
        <end position="41"/>
    </location>
</feature>
<evidence type="ECO:0000256" key="5">
    <source>
        <dbReference type="ARBA" id="ARBA00022679"/>
    </source>
</evidence>
<keyword evidence="8" id="KW-0418">Kinase</keyword>
<dbReference type="RefSeq" id="WP_160660008.1">
    <property type="nucleotide sequence ID" value="NZ_BAABDV010000001.1"/>
</dbReference>
<keyword evidence="4" id="KW-0597">Phosphoprotein</keyword>
<protein>
    <recommendedName>
        <fullName evidence="3">histidine kinase</fullName>
        <ecNumber evidence="3">2.7.13.3</ecNumber>
    </recommendedName>
</protein>
<keyword evidence="11" id="KW-0902">Two-component regulatory system</keyword>
<feature type="domain" description="Histidine kinase/HSP90-like ATPase" evidence="16">
    <location>
        <begin position="234"/>
        <end position="292"/>
    </location>
</feature>
<dbReference type="Pfam" id="PF13493">
    <property type="entry name" value="DUF4118"/>
    <property type="match status" value="1"/>
</dbReference>
<comment type="caution">
    <text evidence="17">The sequence shown here is derived from an EMBL/GenBank/DDBJ whole genome shotgun (WGS) entry which is preliminary data.</text>
</comment>
<dbReference type="GO" id="GO:0004673">
    <property type="term" value="F:protein histidine kinase activity"/>
    <property type="evidence" value="ECO:0007669"/>
    <property type="project" value="UniProtKB-EC"/>
</dbReference>
<evidence type="ECO:0000256" key="12">
    <source>
        <dbReference type="ARBA" id="ARBA00023136"/>
    </source>
</evidence>
<dbReference type="SUPFAM" id="SSF55874">
    <property type="entry name" value="ATPase domain of HSP90 chaperone/DNA topoisomerase II/histidine kinase"/>
    <property type="match status" value="1"/>
</dbReference>
<gene>
    <name evidence="17" type="ORF">GRI47_03705</name>
</gene>
<feature type="domain" description="Sensor protein KdpD transmembrane" evidence="15">
    <location>
        <begin position="27"/>
        <end position="127"/>
    </location>
</feature>
<keyword evidence="5" id="KW-0808">Transferase</keyword>
<evidence type="ECO:0000256" key="4">
    <source>
        <dbReference type="ARBA" id="ARBA00022553"/>
    </source>
</evidence>
<keyword evidence="7" id="KW-0547">Nucleotide-binding</keyword>
<feature type="domain" description="Signal transduction histidine kinase subgroup 2 dimerisation and phosphoacceptor" evidence="14">
    <location>
        <begin position="144"/>
        <end position="218"/>
    </location>
</feature>
<evidence type="ECO:0000313" key="17">
    <source>
        <dbReference type="EMBL" id="MXO53117.1"/>
    </source>
</evidence>
<accession>A0A844Y6U1</accession>
<evidence type="ECO:0000256" key="8">
    <source>
        <dbReference type="ARBA" id="ARBA00022777"/>
    </source>
</evidence>
<dbReference type="PANTHER" id="PTHR41523">
    <property type="entry name" value="TWO-COMPONENT SYSTEM SENSOR PROTEIN"/>
    <property type="match status" value="1"/>
</dbReference>
<feature type="transmembrane region" description="Helical" evidence="13">
    <location>
        <begin position="71"/>
        <end position="89"/>
    </location>
</feature>
<dbReference type="InterPro" id="IPR036890">
    <property type="entry name" value="HATPase_C_sf"/>
</dbReference>
<dbReference type="EMBL" id="WTYD01000001">
    <property type="protein sequence ID" value="MXO53117.1"/>
    <property type="molecule type" value="Genomic_DNA"/>
</dbReference>
<feature type="transmembrane region" description="Helical" evidence="13">
    <location>
        <begin position="47"/>
        <end position="64"/>
    </location>
</feature>
<comment type="subcellular location">
    <subcellularLocation>
        <location evidence="2">Membrane</location>
        <topology evidence="2">Multi-pass membrane protein</topology>
    </subcellularLocation>
</comment>
<evidence type="ECO:0000256" key="9">
    <source>
        <dbReference type="ARBA" id="ARBA00022840"/>
    </source>
</evidence>
<evidence type="ECO:0000256" key="1">
    <source>
        <dbReference type="ARBA" id="ARBA00000085"/>
    </source>
</evidence>
<dbReference type="Gene3D" id="3.30.565.10">
    <property type="entry name" value="Histidine kinase-like ATPase, C-terminal domain"/>
    <property type="match status" value="1"/>
</dbReference>
<dbReference type="AlphaFoldDB" id="A0A844Y6U1"/>
<dbReference type="PANTHER" id="PTHR41523:SF8">
    <property type="entry name" value="ETHYLENE RESPONSE SENSOR PROTEIN"/>
    <property type="match status" value="1"/>
</dbReference>
<dbReference type="Pfam" id="PF13581">
    <property type="entry name" value="HATPase_c_2"/>
    <property type="match status" value="1"/>
</dbReference>
<evidence type="ECO:0000256" key="7">
    <source>
        <dbReference type="ARBA" id="ARBA00022741"/>
    </source>
</evidence>
<proteinExistence type="predicted"/>
<dbReference type="Proteomes" id="UP000430272">
    <property type="component" value="Unassembled WGS sequence"/>
</dbReference>
<evidence type="ECO:0000256" key="10">
    <source>
        <dbReference type="ARBA" id="ARBA00022989"/>
    </source>
</evidence>
<evidence type="ECO:0000256" key="13">
    <source>
        <dbReference type="SAM" id="Phobius"/>
    </source>
</evidence>
<organism evidence="17 18">
    <name type="scientific">Qipengyuania pelagi</name>
    <dbReference type="NCBI Taxonomy" id="994320"/>
    <lineage>
        <taxon>Bacteria</taxon>
        <taxon>Pseudomonadati</taxon>
        <taxon>Pseudomonadota</taxon>
        <taxon>Alphaproteobacteria</taxon>
        <taxon>Sphingomonadales</taxon>
        <taxon>Erythrobacteraceae</taxon>
        <taxon>Qipengyuania</taxon>
    </lineage>
</organism>
<dbReference type="GO" id="GO:0000160">
    <property type="term" value="P:phosphorelay signal transduction system"/>
    <property type="evidence" value="ECO:0007669"/>
    <property type="project" value="UniProtKB-KW"/>
</dbReference>
<keyword evidence="6 13" id="KW-0812">Transmembrane</keyword>
<dbReference type="GO" id="GO:0016020">
    <property type="term" value="C:membrane"/>
    <property type="evidence" value="ECO:0007669"/>
    <property type="project" value="UniProtKB-SubCell"/>
</dbReference>
<dbReference type="InterPro" id="IPR038318">
    <property type="entry name" value="KdpD_sf"/>
</dbReference>
<comment type="catalytic activity">
    <reaction evidence="1">
        <text>ATP + protein L-histidine = ADP + protein N-phospho-L-histidine.</text>
        <dbReference type="EC" id="2.7.13.3"/>
    </reaction>
</comment>
<feature type="transmembrane region" description="Helical" evidence="13">
    <location>
        <begin position="101"/>
        <end position="120"/>
    </location>
</feature>
<dbReference type="Pfam" id="PF07568">
    <property type="entry name" value="HisKA_2"/>
    <property type="match status" value="1"/>
</dbReference>
<evidence type="ECO:0000313" key="18">
    <source>
        <dbReference type="Proteomes" id="UP000430272"/>
    </source>
</evidence>
<dbReference type="EC" id="2.7.13.3" evidence="3"/>
<evidence type="ECO:0000259" key="14">
    <source>
        <dbReference type="Pfam" id="PF07568"/>
    </source>
</evidence>
<dbReference type="InterPro" id="IPR003594">
    <property type="entry name" value="HATPase_dom"/>
</dbReference>
<keyword evidence="18" id="KW-1185">Reference proteome</keyword>
<dbReference type="InterPro" id="IPR011495">
    <property type="entry name" value="Sig_transdc_His_kin_sub2_dim/P"/>
</dbReference>
<keyword evidence="12 13" id="KW-0472">Membrane</keyword>
<sequence length="337" mass="36790">MQRLAQFDVSRQFITRPGEIAAQLVFGAVCAAAMIGVRAAFDLWAPISGPFALIYPTVLLATLYGHWRAGVVAFAVTFLWAWYFVLPAQRSFMFADPTDPARVAINAFSALIVLIFAEAFRRAAHSTMEEIRLSADRRLTQLAELEHRTKNNFALVASLLEIQKRRVSDTSLHPMLDDAAGRVRTFADAYSSLAVDQSDGVNVDMKPYLNQLLDRIERAAVPDFVTLYREIDPVELPRESAVAIGLYVNEAISNCLKYAFPDERTGKIGVFFQSRQEGWRLTIDDDGVGIDGGPSEGGGLGSNLLAAFASQAGARHSAGPTLGGFRTEMNALAEAVA</sequence>
<dbReference type="Gene3D" id="1.20.120.620">
    <property type="entry name" value="Backbone structure of the membrane domain of e. Coli histidine kinase receptor kdpd"/>
    <property type="match status" value="1"/>
</dbReference>
<keyword evidence="10 13" id="KW-1133">Transmembrane helix</keyword>
<evidence type="ECO:0000256" key="6">
    <source>
        <dbReference type="ARBA" id="ARBA00022692"/>
    </source>
</evidence>
<evidence type="ECO:0000256" key="2">
    <source>
        <dbReference type="ARBA" id="ARBA00004141"/>
    </source>
</evidence>
<dbReference type="GO" id="GO:0005524">
    <property type="term" value="F:ATP binding"/>
    <property type="evidence" value="ECO:0007669"/>
    <property type="project" value="UniProtKB-KW"/>
</dbReference>
<evidence type="ECO:0000256" key="3">
    <source>
        <dbReference type="ARBA" id="ARBA00012438"/>
    </source>
</evidence>
<evidence type="ECO:0000256" key="11">
    <source>
        <dbReference type="ARBA" id="ARBA00023012"/>
    </source>
</evidence>